<organism evidence="4 5">
    <name type="scientific">Mycolicibacterium hodleri</name>
    <dbReference type="NCBI Taxonomy" id="49897"/>
    <lineage>
        <taxon>Bacteria</taxon>
        <taxon>Bacillati</taxon>
        <taxon>Actinomycetota</taxon>
        <taxon>Actinomycetes</taxon>
        <taxon>Mycobacteriales</taxon>
        <taxon>Mycobacteriaceae</taxon>
        <taxon>Mycolicibacterium</taxon>
    </lineage>
</organism>
<dbReference type="GO" id="GO:0016491">
    <property type="term" value="F:oxidoreductase activity"/>
    <property type="evidence" value="ECO:0007669"/>
    <property type="project" value="InterPro"/>
</dbReference>
<accession>A0A502E4U1</accession>
<dbReference type="InterPro" id="IPR009078">
    <property type="entry name" value="Ferritin-like_SF"/>
</dbReference>
<dbReference type="SUPFAM" id="SSF47240">
    <property type="entry name" value="Ferritin-like"/>
    <property type="match status" value="1"/>
</dbReference>
<feature type="domain" description="TRASH" evidence="3">
    <location>
        <begin position="159"/>
        <end position="196"/>
    </location>
</feature>
<keyword evidence="2" id="KW-1133">Transmembrane helix</keyword>
<evidence type="ECO:0000256" key="1">
    <source>
        <dbReference type="SAM" id="MobiDB-lite"/>
    </source>
</evidence>
<dbReference type="InterPro" id="IPR011017">
    <property type="entry name" value="TRASH_dom"/>
</dbReference>
<dbReference type="EMBL" id="RCZG01000007">
    <property type="protein sequence ID" value="TPG32663.1"/>
    <property type="molecule type" value="Genomic_DNA"/>
</dbReference>
<evidence type="ECO:0000259" key="3">
    <source>
        <dbReference type="SMART" id="SM00746"/>
    </source>
</evidence>
<keyword evidence="5" id="KW-1185">Reference proteome</keyword>
<evidence type="ECO:0000313" key="4">
    <source>
        <dbReference type="EMBL" id="TPG32663.1"/>
    </source>
</evidence>
<feature type="transmembrane region" description="Helical" evidence="2">
    <location>
        <begin position="56"/>
        <end position="78"/>
    </location>
</feature>
<evidence type="ECO:0000313" key="5">
    <source>
        <dbReference type="Proteomes" id="UP000320095"/>
    </source>
</evidence>
<evidence type="ECO:0000256" key="2">
    <source>
        <dbReference type="SAM" id="Phobius"/>
    </source>
</evidence>
<dbReference type="InterPro" id="IPR007029">
    <property type="entry name" value="YHS_dom"/>
</dbReference>
<dbReference type="AlphaFoldDB" id="A0A502E4U1"/>
<feature type="region of interest" description="Disordered" evidence="1">
    <location>
        <begin position="129"/>
        <end position="215"/>
    </location>
</feature>
<protein>
    <submittedName>
        <fullName evidence="4">YHS domain-containing protein</fullName>
    </submittedName>
</protein>
<keyword evidence="2" id="KW-0472">Membrane</keyword>
<reference evidence="4 5" key="1">
    <citation type="journal article" date="2019" name="Environ. Microbiol.">
        <title>Species interactions and distinct microbial communities in high Arctic permafrost affected cryosols are associated with the CH4 and CO2 gas fluxes.</title>
        <authorList>
            <person name="Altshuler I."/>
            <person name="Hamel J."/>
            <person name="Turney S."/>
            <person name="Magnuson E."/>
            <person name="Levesque R."/>
            <person name="Greer C."/>
            <person name="Whyte L.G."/>
        </authorList>
    </citation>
    <scope>NUCLEOTIDE SEQUENCE [LARGE SCALE GENOMIC DNA]</scope>
    <source>
        <strain evidence="4 5">S5.20</strain>
    </source>
</reference>
<feature type="compositionally biased region" description="Basic residues" evidence="1">
    <location>
        <begin position="206"/>
        <end position="215"/>
    </location>
</feature>
<proteinExistence type="predicted"/>
<gene>
    <name evidence="4" type="ORF">EAH80_17755</name>
</gene>
<dbReference type="InterPro" id="IPR012348">
    <property type="entry name" value="RNR-like"/>
</dbReference>
<dbReference type="SMART" id="SM00746">
    <property type="entry name" value="TRASH"/>
    <property type="match status" value="2"/>
</dbReference>
<feature type="domain" description="TRASH" evidence="3">
    <location>
        <begin position="93"/>
        <end position="131"/>
    </location>
</feature>
<dbReference type="Gene3D" id="1.10.620.20">
    <property type="entry name" value="Ribonucleotide Reductase, subunit A"/>
    <property type="match status" value="1"/>
</dbReference>
<name>A0A502E4U1_9MYCO</name>
<comment type="caution">
    <text evidence="4">The sequence shown here is derived from an EMBL/GenBank/DDBJ whole genome shotgun (WGS) entry which is preliminary data.</text>
</comment>
<keyword evidence="2" id="KW-0812">Transmembrane</keyword>
<dbReference type="Proteomes" id="UP000320095">
    <property type="component" value="Unassembled WGS sequence"/>
</dbReference>
<dbReference type="Pfam" id="PF04945">
    <property type="entry name" value="YHS"/>
    <property type="match status" value="1"/>
</dbReference>
<feature type="compositionally biased region" description="Basic and acidic residues" evidence="1">
    <location>
        <begin position="129"/>
        <end position="142"/>
    </location>
</feature>
<sequence>MLLIYRKYYGGRMTLRLLAVFWAVMSVTGLAVEYLFTWLGLVPTNHPPLVAMEGVSWNYTTILNIVAMVVLAGLYWLYRNRERFGGGAGYAKDPVCGMQVEESSAPATAIRDGHRYYFCSDHCQQRFTTDPDHHHEAPNHAADEEDSVEPDTVSRAEVDPVCGMSADPATSLSAESDGRSYHFCSSGCRDSFTSDRLTTTPAQRRGVTHRHRPPP</sequence>
<feature type="transmembrane region" description="Helical" evidence="2">
    <location>
        <begin position="15"/>
        <end position="36"/>
    </location>
</feature>